<keyword evidence="2" id="KW-1185">Reference proteome</keyword>
<sequence length="146" mass="16999">LSQFLTKPITTNNLDEITKNIDLILTSTLDTVAPIRLKKVREQAPAPWYNSHTHALKRTARNLERKWRKTKLEVFRIAYKDSMLNYRRALKAARAEHLSKLIENNKNNPRFLFSTVAKLTTNQGSENCVPSQFSSEDFMIFFTEKI</sequence>
<name>A0A8T0B7T7_SILME</name>
<dbReference type="EMBL" id="JABFDY010000012">
    <property type="protein sequence ID" value="KAF7700426.1"/>
    <property type="molecule type" value="Genomic_DNA"/>
</dbReference>
<dbReference type="Proteomes" id="UP000606274">
    <property type="component" value="Unassembled WGS sequence"/>
</dbReference>
<feature type="non-terminal residue" evidence="1">
    <location>
        <position position="146"/>
    </location>
</feature>
<dbReference type="AlphaFoldDB" id="A0A8T0B7T7"/>
<evidence type="ECO:0000313" key="1">
    <source>
        <dbReference type="EMBL" id="KAF7700426.1"/>
    </source>
</evidence>
<organism evidence="1 2">
    <name type="scientific">Silurus meridionalis</name>
    <name type="common">Southern catfish</name>
    <name type="synonym">Silurus soldatovi meridionalis</name>
    <dbReference type="NCBI Taxonomy" id="175797"/>
    <lineage>
        <taxon>Eukaryota</taxon>
        <taxon>Metazoa</taxon>
        <taxon>Chordata</taxon>
        <taxon>Craniata</taxon>
        <taxon>Vertebrata</taxon>
        <taxon>Euteleostomi</taxon>
        <taxon>Actinopterygii</taxon>
        <taxon>Neopterygii</taxon>
        <taxon>Teleostei</taxon>
        <taxon>Ostariophysi</taxon>
        <taxon>Siluriformes</taxon>
        <taxon>Siluridae</taxon>
        <taxon>Silurus</taxon>
    </lineage>
</organism>
<evidence type="ECO:0000313" key="2">
    <source>
        <dbReference type="Proteomes" id="UP000606274"/>
    </source>
</evidence>
<comment type="caution">
    <text evidence="1">The sequence shown here is derived from an EMBL/GenBank/DDBJ whole genome shotgun (WGS) entry which is preliminary data.</text>
</comment>
<accession>A0A8T0B7T7</accession>
<proteinExistence type="predicted"/>
<feature type="non-terminal residue" evidence="1">
    <location>
        <position position="1"/>
    </location>
</feature>
<protein>
    <submittedName>
        <fullName evidence="1">Uncharacterized protein</fullName>
    </submittedName>
</protein>
<reference evidence="1" key="1">
    <citation type="submission" date="2020-08" db="EMBL/GenBank/DDBJ databases">
        <title>Chromosome-level assembly of Southern catfish (Silurus meridionalis) provides insights into visual adaptation to the nocturnal and benthic lifestyles.</title>
        <authorList>
            <person name="Zhang Y."/>
            <person name="Wang D."/>
            <person name="Peng Z."/>
        </authorList>
    </citation>
    <scope>NUCLEOTIDE SEQUENCE</scope>
    <source>
        <strain evidence="1">SWU-2019-XX</strain>
        <tissue evidence="1">Muscle</tissue>
    </source>
</reference>
<gene>
    <name evidence="1" type="ORF">HF521_003384</name>
</gene>